<dbReference type="PROSITE" id="PS00137">
    <property type="entry name" value="SUBTILASE_HIS"/>
    <property type="match status" value="1"/>
</dbReference>
<evidence type="ECO:0000256" key="1">
    <source>
        <dbReference type="ARBA" id="ARBA00011073"/>
    </source>
</evidence>
<dbReference type="PROSITE" id="PS51892">
    <property type="entry name" value="SUBTILASE"/>
    <property type="match status" value="1"/>
</dbReference>
<dbReference type="SUPFAM" id="SSF52743">
    <property type="entry name" value="Subtilisin-like"/>
    <property type="match status" value="1"/>
</dbReference>
<evidence type="ECO:0000259" key="10">
    <source>
        <dbReference type="Pfam" id="PF00082"/>
    </source>
</evidence>
<dbReference type="GO" id="GO:0006508">
    <property type="term" value="P:proteolysis"/>
    <property type="evidence" value="ECO:0007669"/>
    <property type="project" value="UniProtKB-KW"/>
</dbReference>
<dbReference type="InterPro" id="IPR022398">
    <property type="entry name" value="Peptidase_S8_His-AS"/>
</dbReference>
<feature type="active site" description="Charge relay system" evidence="5 6">
    <location>
        <position position="419"/>
    </location>
</feature>
<keyword evidence="9" id="KW-0812">Transmembrane</keyword>
<sequence length="540" mass="56214">MGSSRARGRLTGPVRRASAVLLAAAIGVLAPGVTPIPAMAQDDAADEGGFYAEPPPLPPGTQQPSDGGGTPQETFALDTECVTRDLEEDFELPDKPWGQQYLRIEQAQALARSSTGSAGKFRDGRRVKVAVIDTGVTPHPFLQDRLEGVGDYVKEVTPGPGLEDCDGHGTEVAGIIAANPADPDIGFMGVAPEAEILSIRQSSQNYKKDTEQQNQPPPAGDGGEEGQPEGGESSELPAGGQTNGLRGSTGPAQEGPTRQLNDSETAGNVDTLAQAVVLAANSNVDVMNVSINNCREATGQISQPERRLQAAVRYAVDVKDVVVVTAAGNTGEKCKQNDQLAPNKPRSVVTPPWFAEDVLSVAAVDESGNAAPFSVHGPWVSVAAPGTKIISLDPVKNSSKLANQMVEGGGDPMPIQGTSFAAPYVAGLAALVRTVHPDLTARQVMRRIVSTAQHPAAPGGRDNFIGHGIIDPMAALTSMVPEEEGVPPAQAKQLPSDMPPPNVRDPLPVIVAFAGAGGAVVALLIALFVVHTVRRNRRTP</sequence>
<organism evidence="11 12">
    <name type="scientific">Amycolatopsis cihanbeyliensis</name>
    <dbReference type="NCBI Taxonomy" id="1128664"/>
    <lineage>
        <taxon>Bacteria</taxon>
        <taxon>Bacillati</taxon>
        <taxon>Actinomycetota</taxon>
        <taxon>Actinomycetes</taxon>
        <taxon>Pseudonocardiales</taxon>
        <taxon>Pseudonocardiaceae</taxon>
        <taxon>Amycolatopsis</taxon>
    </lineage>
</organism>
<dbReference type="InterPro" id="IPR023828">
    <property type="entry name" value="Peptidase_S8_Ser-AS"/>
</dbReference>
<name>A0A542DJA3_AMYCI</name>
<feature type="domain" description="Peptidase S8/S53" evidence="10">
    <location>
        <begin position="124"/>
        <end position="468"/>
    </location>
</feature>
<evidence type="ECO:0000256" key="2">
    <source>
        <dbReference type="ARBA" id="ARBA00022670"/>
    </source>
</evidence>
<evidence type="ECO:0000256" key="9">
    <source>
        <dbReference type="SAM" id="Phobius"/>
    </source>
</evidence>
<dbReference type="Gene3D" id="3.40.50.200">
    <property type="entry name" value="Peptidase S8/S53 domain"/>
    <property type="match status" value="2"/>
</dbReference>
<dbReference type="GO" id="GO:0004252">
    <property type="term" value="F:serine-type endopeptidase activity"/>
    <property type="evidence" value="ECO:0007669"/>
    <property type="project" value="UniProtKB-UniRule"/>
</dbReference>
<evidence type="ECO:0000256" key="5">
    <source>
        <dbReference type="PIRSR" id="PIRSR615500-1"/>
    </source>
</evidence>
<dbReference type="Proteomes" id="UP000320876">
    <property type="component" value="Unassembled WGS sequence"/>
</dbReference>
<evidence type="ECO:0000256" key="7">
    <source>
        <dbReference type="RuleBase" id="RU003355"/>
    </source>
</evidence>
<feature type="active site" description="Charge relay system" evidence="5 6">
    <location>
        <position position="133"/>
    </location>
</feature>
<dbReference type="InterPro" id="IPR023827">
    <property type="entry name" value="Peptidase_S8_Asp-AS"/>
</dbReference>
<dbReference type="EMBL" id="VFML01000001">
    <property type="protein sequence ID" value="TQJ03150.1"/>
    <property type="molecule type" value="Genomic_DNA"/>
</dbReference>
<gene>
    <name evidence="11" type="ORF">FB471_2900</name>
</gene>
<dbReference type="InterPro" id="IPR036852">
    <property type="entry name" value="Peptidase_S8/S53_dom_sf"/>
</dbReference>
<dbReference type="PANTHER" id="PTHR43806">
    <property type="entry name" value="PEPTIDASE S8"/>
    <property type="match status" value="1"/>
</dbReference>
<dbReference type="InterPro" id="IPR050131">
    <property type="entry name" value="Peptidase_S8_subtilisin-like"/>
</dbReference>
<comment type="caution">
    <text evidence="11">The sequence shown here is derived from an EMBL/GenBank/DDBJ whole genome shotgun (WGS) entry which is preliminary data.</text>
</comment>
<feature type="region of interest" description="Disordered" evidence="8">
    <location>
        <begin position="39"/>
        <end position="74"/>
    </location>
</feature>
<dbReference type="Pfam" id="PF00082">
    <property type="entry name" value="Peptidase_S8"/>
    <property type="match status" value="1"/>
</dbReference>
<evidence type="ECO:0000256" key="8">
    <source>
        <dbReference type="SAM" id="MobiDB-lite"/>
    </source>
</evidence>
<dbReference type="AlphaFoldDB" id="A0A542DJA3"/>
<keyword evidence="9" id="KW-0472">Membrane</keyword>
<feature type="transmembrane region" description="Helical" evidence="9">
    <location>
        <begin position="507"/>
        <end position="530"/>
    </location>
</feature>
<dbReference type="PROSITE" id="PS00138">
    <property type="entry name" value="SUBTILASE_SER"/>
    <property type="match status" value="1"/>
</dbReference>
<proteinExistence type="inferred from homology"/>
<keyword evidence="12" id="KW-1185">Reference proteome</keyword>
<keyword evidence="4 6" id="KW-0720">Serine protease</keyword>
<evidence type="ECO:0000313" key="12">
    <source>
        <dbReference type="Proteomes" id="UP000320876"/>
    </source>
</evidence>
<dbReference type="PROSITE" id="PS00136">
    <property type="entry name" value="SUBTILASE_ASP"/>
    <property type="match status" value="1"/>
</dbReference>
<evidence type="ECO:0000256" key="6">
    <source>
        <dbReference type="PROSITE-ProRule" id="PRU01240"/>
    </source>
</evidence>
<dbReference type="OrthoDB" id="9798386at2"/>
<evidence type="ECO:0000256" key="3">
    <source>
        <dbReference type="ARBA" id="ARBA00022801"/>
    </source>
</evidence>
<keyword evidence="3 6" id="KW-0378">Hydrolase</keyword>
<dbReference type="PANTHER" id="PTHR43806:SF11">
    <property type="entry name" value="CEREVISIN-RELATED"/>
    <property type="match status" value="1"/>
</dbReference>
<feature type="active site" description="Charge relay system" evidence="5 6">
    <location>
        <position position="168"/>
    </location>
</feature>
<comment type="similarity">
    <text evidence="1 6 7">Belongs to the peptidase S8 family.</text>
</comment>
<accession>A0A542DJA3</accession>
<dbReference type="PRINTS" id="PR00723">
    <property type="entry name" value="SUBTILISIN"/>
</dbReference>
<feature type="region of interest" description="Disordered" evidence="8">
    <location>
        <begin position="204"/>
        <end position="264"/>
    </location>
</feature>
<keyword evidence="9" id="KW-1133">Transmembrane helix</keyword>
<protein>
    <submittedName>
        <fullName evidence="11">Membrane-anchored mycosin MYCP</fullName>
    </submittedName>
</protein>
<keyword evidence="2 6" id="KW-0645">Protease</keyword>
<reference evidence="11 12" key="1">
    <citation type="submission" date="2019-06" db="EMBL/GenBank/DDBJ databases">
        <title>Sequencing the genomes of 1000 actinobacteria strains.</title>
        <authorList>
            <person name="Klenk H.-P."/>
        </authorList>
    </citation>
    <scope>NUCLEOTIDE SEQUENCE [LARGE SCALE GENOMIC DNA]</scope>
    <source>
        <strain evidence="11 12">DSM 45679</strain>
    </source>
</reference>
<dbReference type="InterPro" id="IPR000209">
    <property type="entry name" value="Peptidase_S8/S53_dom"/>
</dbReference>
<evidence type="ECO:0000313" key="11">
    <source>
        <dbReference type="EMBL" id="TQJ03150.1"/>
    </source>
</evidence>
<dbReference type="RefSeq" id="WP_141998656.1">
    <property type="nucleotide sequence ID" value="NZ_VFML01000001.1"/>
</dbReference>
<evidence type="ECO:0000256" key="4">
    <source>
        <dbReference type="ARBA" id="ARBA00022825"/>
    </source>
</evidence>
<dbReference type="InterPro" id="IPR015500">
    <property type="entry name" value="Peptidase_S8_subtilisin-rel"/>
</dbReference>